<evidence type="ECO:0000256" key="1">
    <source>
        <dbReference type="ARBA" id="ARBA00022531"/>
    </source>
</evidence>
<organism evidence="5 6">
    <name type="scientific">Cymbomonas tetramitiformis</name>
    <dbReference type="NCBI Taxonomy" id="36881"/>
    <lineage>
        <taxon>Eukaryota</taxon>
        <taxon>Viridiplantae</taxon>
        <taxon>Chlorophyta</taxon>
        <taxon>Pyramimonadophyceae</taxon>
        <taxon>Pyramimonadales</taxon>
        <taxon>Pyramimonadaceae</taxon>
        <taxon>Cymbomonas</taxon>
    </lineage>
</organism>
<dbReference type="GO" id="GO:0015979">
    <property type="term" value="P:photosynthesis"/>
    <property type="evidence" value="ECO:0007669"/>
    <property type="project" value="UniProtKB-KW"/>
</dbReference>
<evidence type="ECO:0000259" key="4">
    <source>
        <dbReference type="Pfam" id="PF14870"/>
    </source>
</evidence>
<dbReference type="Gene3D" id="2.130.10.10">
    <property type="entry name" value="YVTN repeat-like/Quinoprotein amine dehydrogenase"/>
    <property type="match status" value="2"/>
</dbReference>
<dbReference type="AlphaFoldDB" id="A0AAE0G6J4"/>
<dbReference type="PANTHER" id="PTHR47199:SF2">
    <property type="entry name" value="PHOTOSYSTEM II STABILITY_ASSEMBLY FACTOR HCF136, CHLOROPLASTIC"/>
    <property type="match status" value="1"/>
</dbReference>
<proteinExistence type="predicted"/>
<dbReference type="GO" id="GO:0009523">
    <property type="term" value="C:photosystem II"/>
    <property type="evidence" value="ECO:0007669"/>
    <property type="project" value="UniProtKB-KW"/>
</dbReference>
<keyword evidence="1" id="KW-0602">Photosynthesis</keyword>
<feature type="non-terminal residue" evidence="5">
    <location>
        <position position="1"/>
    </location>
</feature>
<sequence length="507" mass="54463">WHSQSPSIRVTAADNGAVQLTTLNAVSSWNSSEAWAVGDDDNLLFTSDGGASWELWHTGFACPTCAIYDWKGVSFVDSANGYICGSQASIARTRNGGASWLRPDLPLDSRDHIIWAVQAVNSSRAFAVGGIDLMLHTMNGGETWSIMTTTLQHVLRNPIDLRTVHFVDENNGWAAGHQQLVQRATGPPVGNILYTNNGGQYWLRGSYPLAQGGTQHRIHGLFFRDGLEGWAVGEGGVVLRTTNGGQTWAMVDGCTDQNLHAVVVDVVGKATTDTSDGFLVGDDGVICHSQDAGASFEQTLESGSIDGLHAIAQFGGKRSIGCWQDGLITVGASGSMERYHCWRPSPPPPSPPPPAPPPSLHLPTIPTATAHHHRATTTTPAISSRLGPRHHLHHPLSTSPPSPPPPPLPPLPLLRGLHHHAPRQCHHLPTKSVITTTTIATTISTDTSSFSITLQFHYRPCTSTPTTIITPHHPHHQDAFSPLEIMVTVHPTSPPRPSTPYPLNAAF</sequence>
<evidence type="ECO:0000256" key="2">
    <source>
        <dbReference type="ARBA" id="ARBA00023276"/>
    </source>
</evidence>
<feature type="domain" description="Photosynthesis system II assembly factor Ycf48/Hcf136-like" evidence="4">
    <location>
        <begin position="73"/>
        <end position="147"/>
    </location>
</feature>
<name>A0AAE0G6J4_9CHLO</name>
<feature type="compositionally biased region" description="Pro residues" evidence="3">
    <location>
        <begin position="398"/>
        <end position="412"/>
    </location>
</feature>
<dbReference type="InterPro" id="IPR028203">
    <property type="entry name" value="PSII_CF48-like_dom"/>
</dbReference>
<accession>A0AAE0G6J4</accession>
<dbReference type="EMBL" id="LGRX02008972">
    <property type="protein sequence ID" value="KAK3272428.1"/>
    <property type="molecule type" value="Genomic_DNA"/>
</dbReference>
<dbReference type="SUPFAM" id="SSF110296">
    <property type="entry name" value="Oligoxyloglucan reducing end-specific cellobiohydrolase"/>
    <property type="match status" value="1"/>
</dbReference>
<feature type="domain" description="Photosynthesis system II assembly factor Ycf48/Hcf136-like" evidence="4">
    <location>
        <begin position="163"/>
        <end position="251"/>
    </location>
</feature>
<dbReference type="SUPFAM" id="SSF50939">
    <property type="entry name" value="Sialidases"/>
    <property type="match status" value="1"/>
</dbReference>
<feature type="compositionally biased region" description="Low complexity" evidence="3">
    <location>
        <begin position="376"/>
        <end position="386"/>
    </location>
</feature>
<evidence type="ECO:0000256" key="3">
    <source>
        <dbReference type="SAM" id="MobiDB-lite"/>
    </source>
</evidence>
<keyword evidence="2" id="KW-0604">Photosystem II</keyword>
<dbReference type="PANTHER" id="PTHR47199">
    <property type="entry name" value="PHOTOSYSTEM II STABILITY/ASSEMBLY FACTOR HCF136, CHLOROPLASTIC"/>
    <property type="match status" value="1"/>
</dbReference>
<dbReference type="InterPro" id="IPR015943">
    <property type="entry name" value="WD40/YVTN_repeat-like_dom_sf"/>
</dbReference>
<protein>
    <recommendedName>
        <fullName evidence="4">Photosynthesis system II assembly factor Ycf48/Hcf136-like domain-containing protein</fullName>
    </recommendedName>
</protein>
<dbReference type="Pfam" id="PF14870">
    <property type="entry name" value="PSII_BNR"/>
    <property type="match status" value="2"/>
</dbReference>
<gene>
    <name evidence="5" type="ORF">CYMTET_19277</name>
</gene>
<dbReference type="InterPro" id="IPR036278">
    <property type="entry name" value="Sialidase_sf"/>
</dbReference>
<keyword evidence="6" id="KW-1185">Reference proteome</keyword>
<evidence type="ECO:0000313" key="5">
    <source>
        <dbReference type="EMBL" id="KAK3272428.1"/>
    </source>
</evidence>
<reference evidence="5 6" key="1">
    <citation type="journal article" date="2015" name="Genome Biol. Evol.">
        <title>Comparative Genomics of a Bacterivorous Green Alga Reveals Evolutionary Causalities and Consequences of Phago-Mixotrophic Mode of Nutrition.</title>
        <authorList>
            <person name="Burns J.A."/>
            <person name="Paasch A."/>
            <person name="Narechania A."/>
            <person name="Kim E."/>
        </authorList>
    </citation>
    <scope>NUCLEOTIDE SEQUENCE [LARGE SCALE GENOMIC DNA]</scope>
    <source>
        <strain evidence="5 6">PLY_AMNH</strain>
    </source>
</reference>
<comment type="caution">
    <text evidence="5">The sequence shown here is derived from an EMBL/GenBank/DDBJ whole genome shotgun (WGS) entry which is preliminary data.</text>
</comment>
<feature type="region of interest" description="Disordered" evidence="3">
    <location>
        <begin position="341"/>
        <end position="416"/>
    </location>
</feature>
<dbReference type="Proteomes" id="UP001190700">
    <property type="component" value="Unassembled WGS sequence"/>
</dbReference>
<evidence type="ECO:0000313" key="6">
    <source>
        <dbReference type="Proteomes" id="UP001190700"/>
    </source>
</evidence>
<feature type="compositionally biased region" description="Pro residues" evidence="3">
    <location>
        <begin position="344"/>
        <end position="360"/>
    </location>
</feature>